<dbReference type="PANTHER" id="PTHR43995:SF1">
    <property type="entry name" value="PRE-MRNA-PROCESSING FACTOR 19"/>
    <property type="match status" value="1"/>
</dbReference>
<dbReference type="Gene3D" id="3.30.40.10">
    <property type="entry name" value="Zinc/RING finger domain, C3HC4 (zinc finger)"/>
    <property type="match status" value="1"/>
</dbReference>
<dbReference type="InterPro" id="IPR055340">
    <property type="entry name" value="RING-Ubox_PRP19"/>
</dbReference>
<dbReference type="KEGG" id="dcr:108192240"/>
<comment type="pathway">
    <text evidence="2 5">Protein modification; protein ubiquitination.</text>
</comment>
<dbReference type="CDD" id="cd00200">
    <property type="entry name" value="WD40"/>
    <property type="match status" value="1"/>
</dbReference>
<keyword evidence="5" id="KW-0508">mRNA splicing</keyword>
<gene>
    <name evidence="6" type="ORF">DCAR_0728274</name>
</gene>
<organism evidence="6 7">
    <name type="scientific">Daucus carota subsp. sativus</name>
    <name type="common">Carrot</name>
    <dbReference type="NCBI Taxonomy" id="79200"/>
    <lineage>
        <taxon>Eukaryota</taxon>
        <taxon>Viridiplantae</taxon>
        <taxon>Streptophyta</taxon>
        <taxon>Embryophyta</taxon>
        <taxon>Tracheophyta</taxon>
        <taxon>Spermatophyta</taxon>
        <taxon>Magnoliopsida</taxon>
        <taxon>eudicotyledons</taxon>
        <taxon>Gunneridae</taxon>
        <taxon>Pentapetalae</taxon>
        <taxon>asterids</taxon>
        <taxon>campanulids</taxon>
        <taxon>Apiales</taxon>
        <taxon>Apiaceae</taxon>
        <taxon>Apioideae</taxon>
        <taxon>Scandiceae</taxon>
        <taxon>Daucinae</taxon>
        <taxon>Daucus</taxon>
        <taxon>Daucus sect. Daucus</taxon>
    </lineage>
</organism>
<dbReference type="AlphaFoldDB" id="A0A175YAX1"/>
<reference evidence="6" key="1">
    <citation type="journal article" date="2016" name="Nat. Genet.">
        <title>A high-quality carrot genome assembly provides new insights into carotenoid accumulation and asterid genome evolution.</title>
        <authorList>
            <person name="Iorizzo M."/>
            <person name="Ellison S."/>
            <person name="Senalik D."/>
            <person name="Zeng P."/>
            <person name="Satapoomin P."/>
            <person name="Huang J."/>
            <person name="Bowman M."/>
            <person name="Iovene M."/>
            <person name="Sanseverino W."/>
            <person name="Cavagnaro P."/>
            <person name="Yildiz M."/>
            <person name="Macko-Podgorni A."/>
            <person name="Moranska E."/>
            <person name="Grzebelus E."/>
            <person name="Grzebelus D."/>
            <person name="Ashrafi H."/>
            <person name="Zheng Z."/>
            <person name="Cheng S."/>
            <person name="Spooner D."/>
            <person name="Van Deynze A."/>
            <person name="Simon P."/>
        </authorList>
    </citation>
    <scope>NUCLEOTIDE SEQUENCE</scope>
    <source>
        <tissue evidence="6">Leaf</tissue>
    </source>
</reference>
<dbReference type="PANTHER" id="PTHR43995">
    <property type="entry name" value="PRE-MRNA-PROCESSING FACTOR 19"/>
    <property type="match status" value="1"/>
</dbReference>
<comment type="similarity">
    <text evidence="5">Belongs to the WD repeat PRP19 family.</text>
</comment>
<dbReference type="Gramene" id="KZM80729">
    <property type="protein sequence ID" value="KZM80729"/>
    <property type="gene ID" value="DCAR_031698"/>
</dbReference>
<keyword evidence="5" id="KW-0507">mRNA processing</keyword>
<sequence length="429" mass="47158">MICSFSKKSTECPVISKTSGYIFDKLLIEKFILDSGKCPITGEPLSMDDIVLVRTPKIPDAETVDMSSSSNSKTVEEIDCQRMLDDMVEAIRESSARLRRFRRNSREIPTSLASADALQNCMLSGTHHLHKTDMPGILSLDIDISKDIIATGGADANAIVYDQVSGNVISALEGHTKQVTSIKFVKEGELVITGSADSTVRVWQRSEGGSYKYKHILDHHTDEVQAVMIHPIQTYLITASLDCTWNLYDISHDFRIVACAKGSERFTTAAFHPDGHVIGTGTSRFVRFWDVSKQDDIFKIDAHAAPVSSIAFSENGYHLATAAEDGVKLWDLRFIRTLMTFPSDLKTGTRPIDFDYSGLYLASGGSHISVYDIASAPKYGTIATFSDYSGIANITSLKFGKDAKYIAAGSQDSKLLLFSSPKNDELMDC</sequence>
<accession>A0A175YAX1</accession>
<keyword evidence="7" id="KW-1185">Reference proteome</keyword>
<dbReference type="SMART" id="SM00504">
    <property type="entry name" value="Ubox"/>
    <property type="match status" value="1"/>
</dbReference>
<dbReference type="InterPro" id="IPR015943">
    <property type="entry name" value="WD40/YVTN_repeat-like_dom_sf"/>
</dbReference>
<dbReference type="GO" id="GO:0006281">
    <property type="term" value="P:DNA repair"/>
    <property type="evidence" value="ECO:0007669"/>
    <property type="project" value="UniProtKB-KW"/>
</dbReference>
<comment type="catalytic activity">
    <reaction evidence="5">
        <text>S-ubiquitinyl-[E2 ubiquitin-conjugating enzyme]-L-cysteine + [acceptor protein]-L-lysine = [E2 ubiquitin-conjugating enzyme]-L-cysteine + N(6)-ubiquitinyl-[acceptor protein]-L-lysine.</text>
        <dbReference type="EC" id="2.3.2.27"/>
    </reaction>
</comment>
<keyword evidence="3 5" id="KW-0808">Transferase</keyword>
<dbReference type="OrthoDB" id="687049at2759"/>
<dbReference type="InterPro" id="IPR003613">
    <property type="entry name" value="Ubox_domain"/>
</dbReference>
<keyword evidence="5" id="KW-0833">Ubl conjugation pathway</keyword>
<dbReference type="PROSITE" id="PS50294">
    <property type="entry name" value="WD_REPEATS_REGION"/>
    <property type="match status" value="1"/>
</dbReference>
<dbReference type="FunFam" id="3.30.40.10:FF:000027">
    <property type="entry name" value="Pre-mRNA-processing factor 19, putative"/>
    <property type="match status" value="1"/>
</dbReference>
<dbReference type="GO" id="GO:0005737">
    <property type="term" value="C:cytoplasm"/>
    <property type="evidence" value="ECO:0007669"/>
    <property type="project" value="TreeGrafter"/>
</dbReference>
<dbReference type="InterPro" id="IPR001680">
    <property type="entry name" value="WD40_rpt"/>
</dbReference>
<dbReference type="GO" id="GO:0071006">
    <property type="term" value="C:U2-type catalytic step 1 spliceosome"/>
    <property type="evidence" value="ECO:0007669"/>
    <property type="project" value="TreeGrafter"/>
</dbReference>
<evidence type="ECO:0000313" key="7">
    <source>
        <dbReference type="Proteomes" id="UP000077755"/>
    </source>
</evidence>
<keyword evidence="4 5" id="KW-0539">Nucleus</keyword>
<dbReference type="GO" id="GO:0000974">
    <property type="term" value="C:Prp19 complex"/>
    <property type="evidence" value="ECO:0007669"/>
    <property type="project" value="UniProtKB-UniRule"/>
</dbReference>
<proteinExistence type="inferred from homology"/>
<evidence type="ECO:0000313" key="6">
    <source>
        <dbReference type="EMBL" id="WOH08824.1"/>
    </source>
</evidence>
<evidence type="ECO:0000256" key="2">
    <source>
        <dbReference type="ARBA" id="ARBA00004906"/>
    </source>
</evidence>
<evidence type="ECO:0000256" key="3">
    <source>
        <dbReference type="ARBA" id="ARBA00022679"/>
    </source>
</evidence>
<comment type="subunit">
    <text evidence="5">Homotetramer.</text>
</comment>
<keyword evidence="5" id="KW-0747">Spliceosome</keyword>
<evidence type="ECO:0000256" key="4">
    <source>
        <dbReference type="ARBA" id="ARBA00023242"/>
    </source>
</evidence>
<evidence type="ECO:0000256" key="5">
    <source>
        <dbReference type="RuleBase" id="RU367101"/>
    </source>
</evidence>
<dbReference type="InterPro" id="IPR038959">
    <property type="entry name" value="Prp19"/>
</dbReference>
<dbReference type="GO" id="GO:0000398">
    <property type="term" value="P:mRNA splicing, via spliceosome"/>
    <property type="evidence" value="ECO:0007669"/>
    <property type="project" value="InterPro"/>
</dbReference>
<dbReference type="SUPFAM" id="SSF50978">
    <property type="entry name" value="WD40 repeat-like"/>
    <property type="match status" value="1"/>
</dbReference>
<name>A0A175YAX1_DAUCS</name>
<dbReference type="EMBL" id="CP093349">
    <property type="protein sequence ID" value="WOH08824.1"/>
    <property type="molecule type" value="Genomic_DNA"/>
</dbReference>
<evidence type="ECO:0000256" key="1">
    <source>
        <dbReference type="ARBA" id="ARBA00004123"/>
    </source>
</evidence>
<dbReference type="SUPFAM" id="SSF57850">
    <property type="entry name" value="RING/U-box"/>
    <property type="match status" value="1"/>
</dbReference>
<comment type="function">
    <text evidence="5">Ubiquitin-protein ligase which is mainly involved pre-mRNA splicing and DNA repair. Required for pre-mRNA splicing as component of the spliceosome.</text>
</comment>
<protein>
    <recommendedName>
        <fullName evidence="5">Pre-mRNA-processing factor 19</fullName>
        <ecNumber evidence="5">2.3.2.27</ecNumber>
    </recommendedName>
</protein>
<dbReference type="InterPro" id="IPR013083">
    <property type="entry name" value="Znf_RING/FYVE/PHD"/>
</dbReference>
<dbReference type="Pfam" id="PF00400">
    <property type="entry name" value="WD40"/>
    <property type="match status" value="5"/>
</dbReference>
<dbReference type="PROSITE" id="PS50082">
    <property type="entry name" value="WD_REPEATS_2"/>
    <property type="match status" value="2"/>
</dbReference>
<dbReference type="GO" id="GO:0070534">
    <property type="term" value="P:protein K63-linked ubiquitination"/>
    <property type="evidence" value="ECO:0007669"/>
    <property type="project" value="UniProtKB-UniRule"/>
</dbReference>
<dbReference type="EC" id="2.3.2.27" evidence="5"/>
<comment type="subcellular location">
    <subcellularLocation>
        <location evidence="1 5">Nucleus</location>
    </subcellularLocation>
</comment>
<dbReference type="Proteomes" id="UP000077755">
    <property type="component" value="Chromosome 7"/>
</dbReference>
<dbReference type="SMART" id="SM00320">
    <property type="entry name" value="WD40"/>
    <property type="match status" value="6"/>
</dbReference>
<keyword evidence="5" id="KW-0234">DNA repair</keyword>
<dbReference type="PROSITE" id="PS51698">
    <property type="entry name" value="U_BOX"/>
    <property type="match status" value="1"/>
</dbReference>
<dbReference type="InterPro" id="IPR036322">
    <property type="entry name" value="WD40_repeat_dom_sf"/>
</dbReference>
<dbReference type="CDD" id="cd16656">
    <property type="entry name" value="RING-Ubox_PRP19"/>
    <property type="match status" value="1"/>
</dbReference>
<reference evidence="6" key="2">
    <citation type="submission" date="2022-03" db="EMBL/GenBank/DDBJ databases">
        <title>Draft title - Genomic analysis of global carrot germplasm unveils the trajectory of domestication and the origin of high carotenoid orange carrot.</title>
        <authorList>
            <person name="Iorizzo M."/>
            <person name="Ellison S."/>
            <person name="Senalik D."/>
            <person name="Macko-Podgorni A."/>
            <person name="Grzebelus D."/>
            <person name="Bostan H."/>
            <person name="Rolling W."/>
            <person name="Curaba J."/>
            <person name="Simon P."/>
        </authorList>
    </citation>
    <scope>NUCLEOTIDE SEQUENCE</scope>
    <source>
        <tissue evidence="6">Leaf</tissue>
    </source>
</reference>
<dbReference type="GO" id="GO:0061630">
    <property type="term" value="F:ubiquitin protein ligase activity"/>
    <property type="evidence" value="ECO:0007669"/>
    <property type="project" value="UniProtKB-UniRule"/>
</dbReference>
<dbReference type="Gene3D" id="2.130.10.10">
    <property type="entry name" value="YVTN repeat-like/Quinoprotein amine dehydrogenase"/>
    <property type="match status" value="1"/>
</dbReference>
<keyword evidence="5" id="KW-0227">DNA damage</keyword>